<evidence type="ECO:0000256" key="2">
    <source>
        <dbReference type="ARBA" id="ARBA00023242"/>
    </source>
</evidence>
<feature type="compositionally biased region" description="Basic residues" evidence="4">
    <location>
        <begin position="348"/>
        <end position="362"/>
    </location>
</feature>
<feature type="compositionally biased region" description="Basic residues" evidence="4">
    <location>
        <begin position="517"/>
        <end position="529"/>
    </location>
</feature>
<accession>A0A5M6BVG9</accession>
<feature type="compositionally biased region" description="Basic and acidic residues" evidence="4">
    <location>
        <begin position="480"/>
        <end position="512"/>
    </location>
</feature>
<comment type="subcellular location">
    <subcellularLocation>
        <location evidence="1">Nucleus</location>
    </subcellularLocation>
</comment>
<dbReference type="GeneID" id="43590658"/>
<dbReference type="InterPro" id="IPR037353">
    <property type="entry name" value="ASH2"/>
</dbReference>
<dbReference type="InterPro" id="IPR043136">
    <property type="entry name" value="B30.2/SPRY_sf"/>
</dbReference>
<feature type="region of interest" description="Disordered" evidence="4">
    <location>
        <begin position="480"/>
        <end position="674"/>
    </location>
</feature>
<feature type="region of interest" description="Disordered" evidence="4">
    <location>
        <begin position="323"/>
        <end position="376"/>
    </location>
</feature>
<keyword evidence="2" id="KW-0539">Nucleus</keyword>
<protein>
    <submittedName>
        <fullName evidence="5">Uncharacterized protein</fullName>
    </submittedName>
</protein>
<dbReference type="InterPro" id="IPR013320">
    <property type="entry name" value="ConA-like_dom_sf"/>
</dbReference>
<dbReference type="CDD" id="cd12872">
    <property type="entry name" value="SPRY_Ash2"/>
    <property type="match status" value="1"/>
</dbReference>
<dbReference type="AlphaFoldDB" id="A0A5M6BVG9"/>
<keyword evidence="6" id="KW-1185">Reference proteome</keyword>
<dbReference type="Gene3D" id="2.60.120.920">
    <property type="match status" value="1"/>
</dbReference>
<comment type="similarity">
    <text evidence="3">Belongs to the cclA family.</text>
</comment>
<reference evidence="5" key="1">
    <citation type="submission" date="2017-08" db="EMBL/GenBank/DDBJ databases">
        <authorList>
            <person name="Cuomo C."/>
            <person name="Billmyre B."/>
            <person name="Heitman J."/>
        </authorList>
    </citation>
    <scope>NUCLEOTIDE SEQUENCE</scope>
    <source>
        <strain evidence="5">CBS 12478</strain>
    </source>
</reference>
<feature type="compositionally biased region" description="Basic and acidic residues" evidence="4">
    <location>
        <begin position="583"/>
        <end position="595"/>
    </location>
</feature>
<gene>
    <name evidence="5" type="ORF">CI109_101973</name>
</gene>
<dbReference type="GO" id="GO:0000976">
    <property type="term" value="F:transcription cis-regulatory region binding"/>
    <property type="evidence" value="ECO:0007669"/>
    <property type="project" value="TreeGrafter"/>
</dbReference>
<proteinExistence type="inferred from homology"/>
<organism evidence="5 6">
    <name type="scientific">Kwoniella shandongensis</name>
    <dbReference type="NCBI Taxonomy" id="1734106"/>
    <lineage>
        <taxon>Eukaryota</taxon>
        <taxon>Fungi</taxon>
        <taxon>Dikarya</taxon>
        <taxon>Basidiomycota</taxon>
        <taxon>Agaricomycotina</taxon>
        <taxon>Tremellomycetes</taxon>
        <taxon>Tremellales</taxon>
        <taxon>Cryptococcaceae</taxon>
        <taxon>Kwoniella</taxon>
    </lineage>
</organism>
<feature type="compositionally biased region" description="Polar residues" evidence="4">
    <location>
        <begin position="606"/>
        <end position="617"/>
    </location>
</feature>
<evidence type="ECO:0000256" key="4">
    <source>
        <dbReference type="SAM" id="MobiDB-lite"/>
    </source>
</evidence>
<feature type="compositionally biased region" description="Acidic residues" evidence="4">
    <location>
        <begin position="658"/>
        <end position="674"/>
    </location>
</feature>
<feature type="compositionally biased region" description="Basic and acidic residues" evidence="4">
    <location>
        <begin position="627"/>
        <end position="637"/>
    </location>
</feature>
<dbReference type="Proteomes" id="UP000322225">
    <property type="component" value="Chromosome 3"/>
</dbReference>
<evidence type="ECO:0000313" key="5">
    <source>
        <dbReference type="EMBL" id="WWD17532.1"/>
    </source>
</evidence>
<dbReference type="SMART" id="SM00449">
    <property type="entry name" value="SPRY"/>
    <property type="match status" value="1"/>
</dbReference>
<dbReference type="EMBL" id="CP144053">
    <property type="protein sequence ID" value="WWD17532.1"/>
    <property type="molecule type" value="Genomic_DNA"/>
</dbReference>
<name>A0A5M6BVG9_9TREE</name>
<dbReference type="InterPro" id="IPR003877">
    <property type="entry name" value="SPRY_dom"/>
</dbReference>
<dbReference type="PANTHER" id="PTHR10598">
    <property type="entry name" value="SET1/ASH2 HISTONE METHYLTRANSFERASE COMPLEX SUBUNIT ASH2"/>
    <property type="match status" value="1"/>
</dbReference>
<dbReference type="OrthoDB" id="10266026at2759"/>
<dbReference type="KEGG" id="ksn:43590658"/>
<evidence type="ECO:0000256" key="3">
    <source>
        <dbReference type="ARBA" id="ARBA00038149"/>
    </source>
</evidence>
<feature type="region of interest" description="Disordered" evidence="4">
    <location>
        <begin position="1"/>
        <end position="74"/>
    </location>
</feature>
<dbReference type="PANTHER" id="PTHR10598:SF0">
    <property type="entry name" value="SET1_ASH2 HISTONE METHYLTRANSFERASE COMPLEX SUBUNIT ASH2"/>
    <property type="match status" value="1"/>
</dbReference>
<dbReference type="RefSeq" id="XP_031859169.1">
    <property type="nucleotide sequence ID" value="XM_032006500.1"/>
</dbReference>
<dbReference type="GO" id="GO:0048188">
    <property type="term" value="C:Set1C/COMPASS complex"/>
    <property type="evidence" value="ECO:0007669"/>
    <property type="project" value="InterPro"/>
</dbReference>
<evidence type="ECO:0000256" key="1">
    <source>
        <dbReference type="ARBA" id="ARBA00004123"/>
    </source>
</evidence>
<dbReference type="Pfam" id="PF00622">
    <property type="entry name" value="SPRY"/>
    <property type="match status" value="1"/>
</dbReference>
<feature type="compositionally biased region" description="Low complexity" evidence="4">
    <location>
        <begin position="13"/>
        <end position="25"/>
    </location>
</feature>
<dbReference type="SUPFAM" id="SSF49899">
    <property type="entry name" value="Concanavalin A-like lectins/glucanases"/>
    <property type="match status" value="1"/>
</dbReference>
<reference evidence="5" key="2">
    <citation type="submission" date="2024-01" db="EMBL/GenBank/DDBJ databases">
        <title>Comparative genomics of Cryptococcus and Kwoniella reveals pathogenesis evolution and contrasting modes of karyotype evolution via chromosome fusion or intercentromeric recombination.</title>
        <authorList>
            <person name="Coelho M.A."/>
            <person name="David-Palma M."/>
            <person name="Shea T."/>
            <person name="Bowers K."/>
            <person name="McGinley-Smith S."/>
            <person name="Mohammad A.W."/>
            <person name="Gnirke A."/>
            <person name="Yurkov A.M."/>
            <person name="Nowrousian M."/>
            <person name="Sun S."/>
            <person name="Cuomo C.A."/>
            <person name="Heitman J."/>
        </authorList>
    </citation>
    <scope>NUCLEOTIDE SEQUENCE</scope>
    <source>
        <strain evidence="5">CBS 12478</strain>
    </source>
</reference>
<evidence type="ECO:0000313" key="6">
    <source>
        <dbReference type="Proteomes" id="UP000322225"/>
    </source>
</evidence>
<feature type="compositionally biased region" description="Low complexity" evidence="4">
    <location>
        <begin position="45"/>
        <end position="62"/>
    </location>
</feature>
<sequence length="674" mass="72769">MTTSLSNKKRRLSPTASSRSSTSTPVPAPLLPTGSDSLSALPDFTTTTASSSGLAGPGPSTLEHQAAASAQGKTVRADVERRQFARVGTVVAGSGEGTDSGEECFLWTDIPVVKNFRYAPCSLSPNPSPHPLVPFHRTIPYPSPIPPVHISWLDRSAFLRLSPTALTMTNDRTWYYEVLVERGNGACGGGKGTGSVDLGNAHVRIGWGRRECNIDGPVGSDGYSYAIRDVGGEKVHLARPKPYGRSFATGDIIGCLITLPKRPSLEDKDKDDPATIKRQRRYFNYKGQSYFEMAEYTTSREMDAMVDREGKMAAAAKAAAEAEKLGNGDGGAEIGNGQVPPPPPPGGKGKKGATTKNTKKGKKEADGDLSLSSTARLPDKLEGSSISFFLNGEPLGEAFKDLYDFTPLPPLYTPANHGKKGGHHSEKIEIMHDDGTMGYYPMLSCFGKGKLSVNFGPTFAHPLPSTEARPMVERWAEFREEERKWDERDEEEDTKRLLELMREEEEERKSRGDQGMSRKKKGGMKKKKVAGAEQTPIPEERRGATATPAPSEAPVSYGDEQTIVVKAEQSAPQSPAATSEVEVQVKDEESSRSDSRAPSQSESRARSPSTRIATASPSKKRTATASPEKKATPRDEEGQVGAVVKVEMQVDGEAVHSEDDEGTGSEDGQEGVRW</sequence>